<evidence type="ECO:0000256" key="2">
    <source>
        <dbReference type="SAM" id="MobiDB-lite"/>
    </source>
</evidence>
<keyword evidence="1" id="KW-0175">Coiled coil</keyword>
<feature type="compositionally biased region" description="Gly residues" evidence="2">
    <location>
        <begin position="52"/>
        <end position="66"/>
    </location>
</feature>
<dbReference type="EMBL" id="JALLAZ020000839">
    <property type="protein sequence ID" value="KAL3786283.1"/>
    <property type="molecule type" value="Genomic_DNA"/>
</dbReference>
<accession>A0ABD3PE16</accession>
<organism evidence="3 4">
    <name type="scientific">Stephanodiscus triporus</name>
    <dbReference type="NCBI Taxonomy" id="2934178"/>
    <lineage>
        <taxon>Eukaryota</taxon>
        <taxon>Sar</taxon>
        <taxon>Stramenopiles</taxon>
        <taxon>Ochrophyta</taxon>
        <taxon>Bacillariophyta</taxon>
        <taxon>Coscinodiscophyceae</taxon>
        <taxon>Thalassiosirophycidae</taxon>
        <taxon>Stephanodiscales</taxon>
        <taxon>Stephanodiscaceae</taxon>
        <taxon>Stephanodiscus</taxon>
    </lineage>
</organism>
<feature type="coiled-coil region" evidence="1">
    <location>
        <begin position="185"/>
        <end position="219"/>
    </location>
</feature>
<name>A0ABD3PE16_9STRA</name>
<feature type="region of interest" description="Disordered" evidence="2">
    <location>
        <begin position="1"/>
        <end position="149"/>
    </location>
</feature>
<comment type="caution">
    <text evidence="3">The sequence shown here is derived from an EMBL/GenBank/DDBJ whole genome shotgun (WGS) entry which is preliminary data.</text>
</comment>
<dbReference type="Proteomes" id="UP001530315">
    <property type="component" value="Unassembled WGS sequence"/>
</dbReference>
<evidence type="ECO:0000256" key="1">
    <source>
        <dbReference type="SAM" id="Coils"/>
    </source>
</evidence>
<feature type="compositionally biased region" description="Low complexity" evidence="2">
    <location>
        <begin position="35"/>
        <end position="44"/>
    </location>
</feature>
<reference evidence="3 4" key="1">
    <citation type="submission" date="2024-10" db="EMBL/GenBank/DDBJ databases">
        <title>Updated reference genomes for cyclostephanoid diatoms.</title>
        <authorList>
            <person name="Roberts W.R."/>
            <person name="Alverson A.J."/>
        </authorList>
    </citation>
    <scope>NUCLEOTIDE SEQUENCE [LARGE SCALE GENOMIC DNA]</scope>
    <source>
        <strain evidence="3 4">AJA276-08</strain>
    </source>
</reference>
<gene>
    <name evidence="3" type="ORF">ACHAW5_001861</name>
</gene>
<dbReference type="AlphaFoldDB" id="A0ABD3PE16"/>
<keyword evidence="4" id="KW-1185">Reference proteome</keyword>
<evidence type="ECO:0000313" key="4">
    <source>
        <dbReference type="Proteomes" id="UP001530315"/>
    </source>
</evidence>
<sequence>MGRPSIGGRPGGPGGMGGGGGGGPRPSPGGGGGAYNANNPPGGAFRAPNGGSAPGEGGGGGGGRRGLGAIASGVRTPNDRYGDGRPPGGRRPEEGGGRYDVGPGPGARGGGYGARGGGGGAFEEGRRGGRGGAPPPSVPTPEAGGRVNNLRYEERDYGEYVSNLRRGVRPGSGPGPGPPGDVVALRNLEDEVERLRTENDLLKRSCQDLLNNFNELSNRLFDVDESLKKVAKVFPSEDEMESLEWLTRR</sequence>
<protein>
    <submittedName>
        <fullName evidence="3">Uncharacterized protein</fullName>
    </submittedName>
</protein>
<feature type="compositionally biased region" description="Gly residues" evidence="2">
    <location>
        <begin position="103"/>
        <end position="122"/>
    </location>
</feature>
<evidence type="ECO:0000313" key="3">
    <source>
        <dbReference type="EMBL" id="KAL3786283.1"/>
    </source>
</evidence>
<proteinExistence type="predicted"/>
<feature type="compositionally biased region" description="Gly residues" evidence="2">
    <location>
        <begin position="8"/>
        <end position="34"/>
    </location>
</feature>